<feature type="domain" description="HTH merR-type" evidence="2">
    <location>
        <begin position="9"/>
        <end position="73"/>
    </location>
</feature>
<dbReference type="Pfam" id="PF13411">
    <property type="entry name" value="MerR_1"/>
    <property type="match status" value="1"/>
</dbReference>
<evidence type="ECO:0000256" key="1">
    <source>
        <dbReference type="SAM" id="Coils"/>
    </source>
</evidence>
<dbReference type="HOGENOM" id="CLU_1114679_0_0_9"/>
<evidence type="ECO:0000313" key="3">
    <source>
        <dbReference type="EMBL" id="EEW52026.1"/>
    </source>
</evidence>
<dbReference type="InterPro" id="IPR000551">
    <property type="entry name" value="MerR-type_HTH_dom"/>
</dbReference>
<dbReference type="PATRIC" id="fig|525328.13.peg.759"/>
<keyword evidence="1" id="KW-0175">Coiled coil</keyword>
<reference evidence="3 4" key="1">
    <citation type="submission" date="2009-09" db="EMBL/GenBank/DDBJ databases">
        <authorList>
            <person name="Qin X."/>
            <person name="Bachman B."/>
            <person name="Battles P."/>
            <person name="Bell A."/>
            <person name="Bess C."/>
            <person name="Bickham C."/>
            <person name="Chaboub L."/>
            <person name="Chen D."/>
            <person name="Coyle M."/>
            <person name="Deiros D.R."/>
            <person name="Dinh H."/>
            <person name="Forbes L."/>
            <person name="Fowler G."/>
            <person name="Francisco L."/>
            <person name="Fu Q."/>
            <person name="Gubbala S."/>
            <person name="Hale W."/>
            <person name="Han Y."/>
            <person name="Hemphill L."/>
            <person name="Highlander S.K."/>
            <person name="Hirani K."/>
            <person name="Hogues M."/>
            <person name="Jackson L."/>
            <person name="Jakkamsetti A."/>
            <person name="Javaid M."/>
            <person name="Jiang H."/>
            <person name="Korchina V."/>
            <person name="Kovar C."/>
            <person name="Lara F."/>
            <person name="Lee S."/>
            <person name="Mata R."/>
            <person name="Mathew T."/>
            <person name="Moen C."/>
            <person name="Morales K."/>
            <person name="Munidasa M."/>
            <person name="Nazareth L."/>
            <person name="Ngo R."/>
            <person name="Nguyen L."/>
            <person name="Okwuonu G."/>
            <person name="Ongeri F."/>
            <person name="Patil S."/>
            <person name="Petrosino J."/>
            <person name="Pham C."/>
            <person name="Pham P."/>
            <person name="Pu L.-L."/>
            <person name="Puazo M."/>
            <person name="Raj R."/>
            <person name="Reid J."/>
            <person name="Rouhana J."/>
            <person name="Saada N."/>
            <person name="Shang Y."/>
            <person name="Simmons D."/>
            <person name="Thornton R."/>
            <person name="Warren J."/>
            <person name="Weissenberger G."/>
            <person name="Zhang J."/>
            <person name="Zhang L."/>
            <person name="Zhou C."/>
            <person name="Zhu D."/>
            <person name="Muzny D."/>
            <person name="Worley K."/>
            <person name="Gibbs R."/>
        </authorList>
    </citation>
    <scope>NUCLEOTIDE SEQUENCE [LARGE SCALE GENOMIC DNA]</scope>
    <source>
        <strain evidence="3 4">DSM 13335</strain>
    </source>
</reference>
<dbReference type="GeneID" id="93222018"/>
<dbReference type="Gene3D" id="1.10.1660.10">
    <property type="match status" value="1"/>
</dbReference>
<proteinExistence type="predicted"/>
<sequence>MQEKMLVTSQVAKQLGISVATLRKYSSEIEQVTGNHMYFVRNNKQSRMYTPQNVRLLQTVLTLINQKKLPYKEAISQLFEVHASDKMPQVNKVNSSYNMIDAKQVVQLLGMLQKTIEQQNVAISGLKAQMEQLSQQNSQLLIDLNSKKDKEVDPKILAMPDISGVEPINSSESAETIHEEILRKARENQQKHPNITMHRTLADMQLKDKHHWWDPLLKFIQK</sequence>
<dbReference type="SUPFAM" id="SSF46955">
    <property type="entry name" value="Putative DNA-binding domain"/>
    <property type="match status" value="1"/>
</dbReference>
<dbReference type="EMBL" id="ACLN01000004">
    <property type="protein sequence ID" value="EEW52026.1"/>
    <property type="molecule type" value="Genomic_DNA"/>
</dbReference>
<dbReference type="InterPro" id="IPR009061">
    <property type="entry name" value="DNA-bd_dom_put_sf"/>
</dbReference>
<organism evidence="3 4">
    <name type="scientific">Lactobacillus iners DSM 13335</name>
    <dbReference type="NCBI Taxonomy" id="525328"/>
    <lineage>
        <taxon>Bacteria</taxon>
        <taxon>Bacillati</taxon>
        <taxon>Bacillota</taxon>
        <taxon>Bacilli</taxon>
        <taxon>Lactobacillales</taxon>
        <taxon>Lactobacillaceae</taxon>
        <taxon>Lactobacillus</taxon>
    </lineage>
</organism>
<protein>
    <recommendedName>
        <fullName evidence="2">HTH merR-type domain-containing protein</fullName>
    </recommendedName>
</protein>
<comment type="caution">
    <text evidence="3">The sequence shown here is derived from an EMBL/GenBank/DDBJ whole genome shotgun (WGS) entry which is preliminary data.</text>
</comment>
<dbReference type="Proteomes" id="UP000004115">
    <property type="component" value="Unassembled WGS sequence"/>
</dbReference>
<name>C8PB77_9LACO</name>
<dbReference type="GO" id="GO:0006355">
    <property type="term" value="P:regulation of DNA-templated transcription"/>
    <property type="evidence" value="ECO:0007669"/>
    <property type="project" value="InterPro"/>
</dbReference>
<evidence type="ECO:0000313" key="4">
    <source>
        <dbReference type="Proteomes" id="UP000004115"/>
    </source>
</evidence>
<dbReference type="OrthoDB" id="2157217at2"/>
<dbReference type="AlphaFoldDB" id="C8PB77"/>
<dbReference type="RefSeq" id="WP_006729354.1">
    <property type="nucleotide sequence ID" value="NZ_AZET01000002.1"/>
</dbReference>
<feature type="coiled-coil region" evidence="1">
    <location>
        <begin position="116"/>
        <end position="150"/>
    </location>
</feature>
<dbReference type="GO" id="GO:0003677">
    <property type="term" value="F:DNA binding"/>
    <property type="evidence" value="ECO:0007669"/>
    <property type="project" value="InterPro"/>
</dbReference>
<gene>
    <name evidence="3" type="ORF">HMPREF0520_0347</name>
</gene>
<evidence type="ECO:0000259" key="2">
    <source>
        <dbReference type="Pfam" id="PF13411"/>
    </source>
</evidence>
<keyword evidence="4" id="KW-1185">Reference proteome</keyword>
<accession>C8PB77</accession>